<feature type="domain" description="RecX third three-helical" evidence="7">
    <location>
        <begin position="217"/>
        <end position="263"/>
    </location>
</feature>
<feature type="domain" description="RecX first three-helical" evidence="8">
    <location>
        <begin position="66"/>
        <end position="105"/>
    </location>
</feature>
<evidence type="ECO:0000256" key="5">
    <source>
        <dbReference type="HAMAP-Rule" id="MF_01114"/>
    </source>
</evidence>
<proteinExistence type="inferred from homology"/>
<gene>
    <name evidence="5" type="primary">recX</name>
    <name evidence="9" type="ORF">ABE41_002440</name>
</gene>
<dbReference type="KEGG" id="far:ABE41_002440"/>
<comment type="similarity">
    <text evidence="2 5">Belongs to the RecX family.</text>
</comment>
<feature type="domain" description="RecX third three-helical" evidence="7">
    <location>
        <begin position="159"/>
        <end position="205"/>
    </location>
</feature>
<evidence type="ECO:0000256" key="1">
    <source>
        <dbReference type="ARBA" id="ARBA00004496"/>
    </source>
</evidence>
<evidence type="ECO:0000259" key="8">
    <source>
        <dbReference type="Pfam" id="PF21982"/>
    </source>
</evidence>
<feature type="domain" description="RecX second three-helical" evidence="6">
    <location>
        <begin position="112"/>
        <end position="153"/>
    </location>
</feature>
<evidence type="ECO:0000256" key="2">
    <source>
        <dbReference type="ARBA" id="ARBA00009695"/>
    </source>
</evidence>
<evidence type="ECO:0000256" key="3">
    <source>
        <dbReference type="ARBA" id="ARBA00018111"/>
    </source>
</evidence>
<dbReference type="STRING" id="255247.ABE41_002440"/>
<dbReference type="HAMAP" id="MF_01114">
    <property type="entry name" value="RecX"/>
    <property type="match status" value="1"/>
</dbReference>
<dbReference type="Pfam" id="PF21982">
    <property type="entry name" value="RecX_HTH1"/>
    <property type="match status" value="1"/>
</dbReference>
<comment type="subcellular location">
    <subcellularLocation>
        <location evidence="1 5">Cytoplasm</location>
    </subcellularLocation>
</comment>
<dbReference type="InterPro" id="IPR003783">
    <property type="entry name" value="Regulatory_RecX"/>
</dbReference>
<dbReference type="PANTHER" id="PTHR33602:SF1">
    <property type="entry name" value="REGULATORY PROTEIN RECX FAMILY PROTEIN"/>
    <property type="match status" value="1"/>
</dbReference>
<evidence type="ECO:0000313" key="10">
    <source>
        <dbReference type="Proteomes" id="UP000077412"/>
    </source>
</evidence>
<comment type="function">
    <text evidence="5">Modulates RecA activity.</text>
</comment>
<accession>A0A1B1Z0H1</accession>
<organism evidence="9 10">
    <name type="scientific">Fictibacillus arsenicus</name>
    <dbReference type="NCBI Taxonomy" id="255247"/>
    <lineage>
        <taxon>Bacteria</taxon>
        <taxon>Bacillati</taxon>
        <taxon>Bacillota</taxon>
        <taxon>Bacilli</taxon>
        <taxon>Bacillales</taxon>
        <taxon>Fictibacillaceae</taxon>
        <taxon>Fictibacillus</taxon>
    </lineage>
</organism>
<dbReference type="AlphaFoldDB" id="A0A1B1Z0H1"/>
<evidence type="ECO:0000259" key="7">
    <source>
        <dbReference type="Pfam" id="PF21981"/>
    </source>
</evidence>
<dbReference type="GO" id="GO:0006282">
    <property type="term" value="P:regulation of DNA repair"/>
    <property type="evidence" value="ECO:0007669"/>
    <property type="project" value="UniProtKB-UniRule"/>
</dbReference>
<evidence type="ECO:0000259" key="6">
    <source>
        <dbReference type="Pfam" id="PF02631"/>
    </source>
</evidence>
<keyword evidence="4 5" id="KW-0963">Cytoplasm</keyword>
<dbReference type="InterPro" id="IPR053925">
    <property type="entry name" value="RecX_HTH_3rd"/>
</dbReference>
<name>A0A1B1Z0H1_9BACL</name>
<dbReference type="RefSeq" id="WP_066286176.1">
    <property type="nucleotide sequence ID" value="NZ_CP016761.1"/>
</dbReference>
<dbReference type="EMBL" id="CP016761">
    <property type="protein sequence ID" value="ANX10874.1"/>
    <property type="molecule type" value="Genomic_DNA"/>
</dbReference>
<dbReference type="GO" id="GO:0005737">
    <property type="term" value="C:cytoplasm"/>
    <property type="evidence" value="ECO:0007669"/>
    <property type="project" value="UniProtKB-SubCell"/>
</dbReference>
<dbReference type="NCBIfam" id="NF010733">
    <property type="entry name" value="PRK14135.1"/>
    <property type="match status" value="1"/>
</dbReference>
<evidence type="ECO:0000256" key="4">
    <source>
        <dbReference type="ARBA" id="ARBA00022490"/>
    </source>
</evidence>
<dbReference type="InterPro" id="IPR053926">
    <property type="entry name" value="RecX_HTH_1st"/>
</dbReference>
<dbReference type="OrthoDB" id="5421057at2"/>
<evidence type="ECO:0000313" key="9">
    <source>
        <dbReference type="EMBL" id="ANX10874.1"/>
    </source>
</evidence>
<sequence length="271" mass="31872">MAVITRISAQQKNDERFNVFIQKGKKEEFAFSVDADVLIKFQLQKGMEIDEDEWQEIIEEDEYRKAFNKALHFLSYRMRTVHEIAAYLEKKEVTESTIKRVIDKLSEYDFVNDKTFADSFVKTRMNTSFKGPGAIRQELKKKGIGEGDTEEALDQFTYEEQLEASVKFIQKQFRSNAKRSEKEQKQKIAQQLQQKGFNWEVIEMAFQEAKISQTPEEEKEALLVHARKAHQKYKKYSGFEYESRMKRFLYSKGFDSSVISEVLNGDELNDL</sequence>
<protein>
    <recommendedName>
        <fullName evidence="3 5">Regulatory protein RecX</fullName>
    </recommendedName>
</protein>
<dbReference type="InterPro" id="IPR053924">
    <property type="entry name" value="RecX_HTH_2nd"/>
</dbReference>
<keyword evidence="10" id="KW-1185">Reference proteome</keyword>
<dbReference type="Pfam" id="PF21981">
    <property type="entry name" value="RecX_HTH3"/>
    <property type="match status" value="2"/>
</dbReference>
<dbReference type="Proteomes" id="UP000077412">
    <property type="component" value="Chromosome"/>
</dbReference>
<dbReference type="Gene3D" id="1.10.10.10">
    <property type="entry name" value="Winged helix-like DNA-binding domain superfamily/Winged helix DNA-binding domain"/>
    <property type="match status" value="4"/>
</dbReference>
<dbReference type="InterPro" id="IPR036388">
    <property type="entry name" value="WH-like_DNA-bd_sf"/>
</dbReference>
<dbReference type="Pfam" id="PF02631">
    <property type="entry name" value="RecX_HTH2"/>
    <property type="match status" value="1"/>
</dbReference>
<reference evidence="9 10" key="1">
    <citation type="submission" date="2016-08" db="EMBL/GenBank/DDBJ databases">
        <title>Complete genome sequence of Fictibacillus arsenicus G25-54, a strain with toxicity to nematodes and a potential arsenic-resistance activity.</title>
        <authorList>
            <person name="Zheng Z."/>
        </authorList>
    </citation>
    <scope>NUCLEOTIDE SEQUENCE [LARGE SCALE GENOMIC DNA]</scope>
    <source>
        <strain evidence="9 10">G25-54</strain>
    </source>
</reference>
<dbReference type="PANTHER" id="PTHR33602">
    <property type="entry name" value="REGULATORY PROTEIN RECX FAMILY PROTEIN"/>
    <property type="match status" value="1"/>
</dbReference>